<keyword evidence="3" id="KW-0547">Nucleotide-binding</keyword>
<dbReference type="InterPro" id="IPR027417">
    <property type="entry name" value="P-loop_NTPase"/>
</dbReference>
<feature type="transmembrane region" description="Helical" evidence="7">
    <location>
        <begin position="185"/>
        <end position="203"/>
    </location>
</feature>
<evidence type="ECO:0000256" key="4">
    <source>
        <dbReference type="ARBA" id="ARBA00022840"/>
    </source>
</evidence>
<dbReference type="Pfam" id="PF00005">
    <property type="entry name" value="ABC_tran"/>
    <property type="match status" value="1"/>
</dbReference>
<dbReference type="InterPro" id="IPR039421">
    <property type="entry name" value="Type_1_exporter"/>
</dbReference>
<organism evidence="10 11">
    <name type="scientific">Desulfobotulus pelophilus</name>
    <dbReference type="NCBI Taxonomy" id="2823377"/>
    <lineage>
        <taxon>Bacteria</taxon>
        <taxon>Pseudomonadati</taxon>
        <taxon>Thermodesulfobacteriota</taxon>
        <taxon>Desulfobacteria</taxon>
        <taxon>Desulfobacterales</taxon>
        <taxon>Desulfobacteraceae</taxon>
        <taxon>Desulfobotulus</taxon>
    </lineage>
</organism>
<gene>
    <name evidence="10" type="primary">cydC</name>
    <name evidence="10" type="ORF">OOT00_07705</name>
</gene>
<evidence type="ECO:0000259" key="9">
    <source>
        <dbReference type="PROSITE" id="PS50929"/>
    </source>
</evidence>
<dbReference type="PANTHER" id="PTHR43394:SF1">
    <property type="entry name" value="ATP-BINDING CASSETTE SUB-FAMILY B MEMBER 10, MITOCHONDRIAL"/>
    <property type="match status" value="1"/>
</dbReference>
<keyword evidence="6 7" id="KW-0472">Membrane</keyword>
<dbReference type="EMBL" id="JAPFPW010000007">
    <property type="protein sequence ID" value="MCW7753866.1"/>
    <property type="molecule type" value="Genomic_DNA"/>
</dbReference>
<keyword evidence="11" id="KW-1185">Reference proteome</keyword>
<dbReference type="InterPro" id="IPR003439">
    <property type="entry name" value="ABC_transporter-like_ATP-bd"/>
</dbReference>
<protein>
    <submittedName>
        <fullName evidence="10">Thiol reductant ABC exporter subunit CydC</fullName>
    </submittedName>
</protein>
<evidence type="ECO:0000256" key="7">
    <source>
        <dbReference type="SAM" id="Phobius"/>
    </source>
</evidence>
<dbReference type="PANTHER" id="PTHR43394">
    <property type="entry name" value="ATP-DEPENDENT PERMEASE MDL1, MITOCHONDRIAL"/>
    <property type="match status" value="1"/>
</dbReference>
<evidence type="ECO:0000256" key="3">
    <source>
        <dbReference type="ARBA" id="ARBA00022741"/>
    </source>
</evidence>
<feature type="domain" description="ABC transporter" evidence="8">
    <location>
        <begin position="358"/>
        <end position="568"/>
    </location>
</feature>
<evidence type="ECO:0000256" key="2">
    <source>
        <dbReference type="ARBA" id="ARBA00022692"/>
    </source>
</evidence>
<dbReference type="SMART" id="SM00382">
    <property type="entry name" value="AAA"/>
    <property type="match status" value="1"/>
</dbReference>
<feature type="transmembrane region" description="Helical" evidence="7">
    <location>
        <begin position="262"/>
        <end position="286"/>
    </location>
</feature>
<sequence>MEIKKDVLPKKSGLFRDDSGKKDLPLRSLFFLQGSMGWAGLVLGALGLGAAVLLLAVSGWFITAAGVAGLSLVTLHSFNYLQPAAFIRLLAITRTLALYGERIVSHDGVLRLLQRLRIWLFDGLSMMNRFRMAGFGSGDLMQRMLADIDLLDQWPLRALSPWIWAAGLCLLYGAVLFWIFPVLSVLFICFMLSLCGLLPLLILPPVLRLSRSHTAMAGRRRQFVLETMAGLITLRTTGAFLARRKAIASMDQDILKNQWHLQSLGVAAQFFIFLSLSAALWMVLLYGGRAVQEDHFSAAVLVGLVCVMLGFVEVLLPLSTTFQALGFTLGARDRLLEAVQGEQEEKRKVTVLSGAPSLSLEGISGRQQNAVTGPRDVSVLLQKGGTLWMEGPSGCGKSTLALMMTGWLRPMGGAIRVNGVPMEDVEERCLRRCVGLLDQDVHLFPMSLRENLCLAKPLAREDELFDLLDAVGLGDWARQLPDGLDTQLGDYGTGVSGGQARRLALVRLLLMETPILVLDEPFEGLDSSTADQLLAMLRSRQKDGILIVISHQQLKGRRHFDHCLSIDV</sequence>
<keyword evidence="5 7" id="KW-1133">Transmembrane helix</keyword>
<dbReference type="InterPro" id="IPR014223">
    <property type="entry name" value="ABC_CydC/D"/>
</dbReference>
<name>A0ABT3N8S4_9BACT</name>
<evidence type="ECO:0000313" key="11">
    <source>
        <dbReference type="Proteomes" id="UP001209681"/>
    </source>
</evidence>
<dbReference type="NCBIfam" id="TIGR02868">
    <property type="entry name" value="CydC"/>
    <property type="match status" value="1"/>
</dbReference>
<feature type="transmembrane region" description="Helical" evidence="7">
    <location>
        <begin position="162"/>
        <end position="179"/>
    </location>
</feature>
<feature type="domain" description="ABC transmembrane type-1" evidence="9">
    <location>
        <begin position="38"/>
        <end position="325"/>
    </location>
</feature>
<feature type="transmembrane region" description="Helical" evidence="7">
    <location>
        <begin position="29"/>
        <end position="54"/>
    </location>
</feature>
<dbReference type="RefSeq" id="WP_265424735.1">
    <property type="nucleotide sequence ID" value="NZ_JAPFPW010000007.1"/>
</dbReference>
<dbReference type="PROSITE" id="PS50929">
    <property type="entry name" value="ABC_TM1F"/>
    <property type="match status" value="1"/>
</dbReference>
<keyword evidence="2 7" id="KW-0812">Transmembrane</keyword>
<dbReference type="PROSITE" id="PS00211">
    <property type="entry name" value="ABC_TRANSPORTER_1"/>
    <property type="match status" value="1"/>
</dbReference>
<proteinExistence type="predicted"/>
<dbReference type="PROSITE" id="PS50893">
    <property type="entry name" value="ABC_TRANSPORTER_2"/>
    <property type="match status" value="1"/>
</dbReference>
<keyword evidence="4" id="KW-0067">ATP-binding</keyword>
<evidence type="ECO:0000259" key="8">
    <source>
        <dbReference type="PROSITE" id="PS50893"/>
    </source>
</evidence>
<evidence type="ECO:0000256" key="5">
    <source>
        <dbReference type="ARBA" id="ARBA00022989"/>
    </source>
</evidence>
<feature type="transmembrane region" description="Helical" evidence="7">
    <location>
        <begin position="60"/>
        <end position="81"/>
    </location>
</feature>
<evidence type="ECO:0000313" key="10">
    <source>
        <dbReference type="EMBL" id="MCW7753866.1"/>
    </source>
</evidence>
<dbReference type="SUPFAM" id="SSF52540">
    <property type="entry name" value="P-loop containing nucleoside triphosphate hydrolases"/>
    <property type="match status" value="1"/>
</dbReference>
<dbReference type="Gene3D" id="3.40.50.300">
    <property type="entry name" value="P-loop containing nucleotide triphosphate hydrolases"/>
    <property type="match status" value="1"/>
</dbReference>
<comment type="subcellular location">
    <subcellularLocation>
        <location evidence="1">Cell membrane</location>
        <topology evidence="1">Multi-pass membrane protein</topology>
    </subcellularLocation>
</comment>
<feature type="transmembrane region" description="Helical" evidence="7">
    <location>
        <begin position="298"/>
        <end position="318"/>
    </location>
</feature>
<dbReference type="SUPFAM" id="SSF90123">
    <property type="entry name" value="ABC transporter transmembrane region"/>
    <property type="match status" value="1"/>
</dbReference>
<comment type="caution">
    <text evidence="10">The sequence shown here is derived from an EMBL/GenBank/DDBJ whole genome shotgun (WGS) entry which is preliminary data.</text>
</comment>
<dbReference type="Gene3D" id="1.20.1560.10">
    <property type="entry name" value="ABC transporter type 1, transmembrane domain"/>
    <property type="match status" value="1"/>
</dbReference>
<evidence type="ECO:0000256" key="6">
    <source>
        <dbReference type="ARBA" id="ARBA00023136"/>
    </source>
</evidence>
<dbReference type="InterPro" id="IPR017871">
    <property type="entry name" value="ABC_transporter-like_CS"/>
</dbReference>
<dbReference type="InterPro" id="IPR003593">
    <property type="entry name" value="AAA+_ATPase"/>
</dbReference>
<dbReference type="Proteomes" id="UP001209681">
    <property type="component" value="Unassembled WGS sequence"/>
</dbReference>
<reference evidence="10 11" key="1">
    <citation type="submission" date="2022-11" db="EMBL/GenBank/DDBJ databases">
        <title>Desulfobotulus tamanensis H1 sp. nov. - anaerobic, alkaliphilic, sulphate reducing bacterium isolated from terrestrial mud volcano.</title>
        <authorList>
            <person name="Frolova A."/>
            <person name="Merkel A.Y."/>
            <person name="Slobodkin A.I."/>
        </authorList>
    </citation>
    <scope>NUCLEOTIDE SEQUENCE [LARGE SCALE GENOMIC DNA]</scope>
    <source>
        <strain evidence="10 11">H1</strain>
    </source>
</reference>
<dbReference type="InterPro" id="IPR011527">
    <property type="entry name" value="ABC1_TM_dom"/>
</dbReference>
<dbReference type="InterPro" id="IPR036640">
    <property type="entry name" value="ABC1_TM_sf"/>
</dbReference>
<accession>A0ABT3N8S4</accession>
<evidence type="ECO:0000256" key="1">
    <source>
        <dbReference type="ARBA" id="ARBA00004651"/>
    </source>
</evidence>